<evidence type="ECO:0000313" key="1">
    <source>
        <dbReference type="EMBL" id="AKH47337.1"/>
    </source>
</evidence>
<protein>
    <submittedName>
        <fullName evidence="1">Uncharacterized protein</fullName>
    </submittedName>
</protein>
<name>A0A0F7L7C0_9VIRU</name>
<reference evidence="1" key="1">
    <citation type="journal article" date="2015" name="Front. Microbiol.">
        <title>Combining genomic sequencing methods to explore viral diversity and reveal potential virus-host interactions.</title>
        <authorList>
            <person name="Chow C.E."/>
            <person name="Winget D.M."/>
            <person name="White R.A.III."/>
            <person name="Hallam S.J."/>
            <person name="Suttle C.A."/>
        </authorList>
    </citation>
    <scope>NUCLEOTIDE SEQUENCE</scope>
    <source>
        <strain evidence="1">H4084972</strain>
    </source>
</reference>
<dbReference type="EMBL" id="KR029592">
    <property type="protein sequence ID" value="AKH47337.1"/>
    <property type="molecule type" value="Genomic_DNA"/>
</dbReference>
<organism evidence="1">
    <name type="scientific">uncultured marine virus</name>
    <dbReference type="NCBI Taxonomy" id="186617"/>
    <lineage>
        <taxon>Viruses</taxon>
        <taxon>environmental samples</taxon>
    </lineage>
</organism>
<accession>A0A0F7L7C0</accession>
<proteinExistence type="predicted"/>
<reference evidence="1" key="2">
    <citation type="submission" date="2015-03" db="EMBL/GenBank/DDBJ databases">
        <authorList>
            <person name="Chow C.-E.T."/>
            <person name="Winget D.M."/>
            <person name="White R.A.III."/>
            <person name="Hallam S.J."/>
            <person name="Suttle C.A."/>
        </authorList>
    </citation>
    <scope>NUCLEOTIDE SEQUENCE</scope>
    <source>
        <strain evidence="1">H4084972</strain>
    </source>
</reference>
<sequence>MEELLKMFSGQSWFQIAGEMVLIFTALTGAIPDRWAARIPMLGKLWPIFNWLAGNVFNNINHPKGMEALEEVEAEIDKAKAKVKADKPSGIDDTLGRV</sequence>